<dbReference type="AlphaFoldDB" id="A0A1R3J0B4"/>
<name>A0A1R3J0B4_COCAP</name>
<proteinExistence type="predicted"/>
<evidence type="ECO:0000313" key="2">
    <source>
        <dbReference type="EMBL" id="OMO88277.1"/>
    </source>
</evidence>
<feature type="compositionally biased region" description="Polar residues" evidence="1">
    <location>
        <begin position="42"/>
        <end position="52"/>
    </location>
</feature>
<accession>A0A1R3J0B4</accession>
<protein>
    <submittedName>
        <fullName evidence="2">Uncharacterized protein</fullName>
    </submittedName>
</protein>
<reference evidence="2 3" key="1">
    <citation type="submission" date="2013-09" db="EMBL/GenBank/DDBJ databases">
        <title>Corchorus capsularis genome sequencing.</title>
        <authorList>
            <person name="Alam M."/>
            <person name="Haque M.S."/>
            <person name="Islam M.S."/>
            <person name="Emdad E.M."/>
            <person name="Islam M.M."/>
            <person name="Ahmed B."/>
            <person name="Halim A."/>
            <person name="Hossen Q.M.M."/>
            <person name="Hossain M.Z."/>
            <person name="Ahmed R."/>
            <person name="Khan M.M."/>
            <person name="Islam R."/>
            <person name="Rashid M.M."/>
            <person name="Khan S.A."/>
            <person name="Rahman M.S."/>
            <person name="Alam M."/>
        </authorList>
    </citation>
    <scope>NUCLEOTIDE SEQUENCE [LARGE SCALE GENOMIC DNA]</scope>
    <source>
        <strain evidence="3">cv. CVL-1</strain>
        <tissue evidence="2">Whole seedling</tissue>
    </source>
</reference>
<sequence>MTIRLKMHKDMKKFNDGYETRQEDVHAASYSRIPHPKDEHNTCMTQVESKSG</sequence>
<dbReference type="Gramene" id="OMO88277">
    <property type="protein sequence ID" value="OMO88277"/>
    <property type="gene ID" value="CCACVL1_08493"/>
</dbReference>
<evidence type="ECO:0000313" key="3">
    <source>
        <dbReference type="Proteomes" id="UP000188268"/>
    </source>
</evidence>
<organism evidence="2 3">
    <name type="scientific">Corchorus capsularis</name>
    <name type="common">Jute</name>
    <dbReference type="NCBI Taxonomy" id="210143"/>
    <lineage>
        <taxon>Eukaryota</taxon>
        <taxon>Viridiplantae</taxon>
        <taxon>Streptophyta</taxon>
        <taxon>Embryophyta</taxon>
        <taxon>Tracheophyta</taxon>
        <taxon>Spermatophyta</taxon>
        <taxon>Magnoliopsida</taxon>
        <taxon>eudicotyledons</taxon>
        <taxon>Gunneridae</taxon>
        <taxon>Pentapetalae</taxon>
        <taxon>rosids</taxon>
        <taxon>malvids</taxon>
        <taxon>Malvales</taxon>
        <taxon>Malvaceae</taxon>
        <taxon>Grewioideae</taxon>
        <taxon>Apeibeae</taxon>
        <taxon>Corchorus</taxon>
    </lineage>
</organism>
<gene>
    <name evidence="2" type="ORF">CCACVL1_08493</name>
</gene>
<dbReference type="EMBL" id="AWWV01009036">
    <property type="protein sequence ID" value="OMO88277.1"/>
    <property type="molecule type" value="Genomic_DNA"/>
</dbReference>
<comment type="caution">
    <text evidence="2">The sequence shown here is derived from an EMBL/GenBank/DDBJ whole genome shotgun (WGS) entry which is preliminary data.</text>
</comment>
<evidence type="ECO:0000256" key="1">
    <source>
        <dbReference type="SAM" id="MobiDB-lite"/>
    </source>
</evidence>
<feature type="region of interest" description="Disordered" evidence="1">
    <location>
        <begin position="33"/>
        <end position="52"/>
    </location>
</feature>
<keyword evidence="3" id="KW-1185">Reference proteome</keyword>
<dbReference type="Proteomes" id="UP000188268">
    <property type="component" value="Unassembled WGS sequence"/>
</dbReference>